<dbReference type="CDD" id="cd07177">
    <property type="entry name" value="terB_like"/>
    <property type="match status" value="1"/>
</dbReference>
<evidence type="ECO:0000313" key="1">
    <source>
        <dbReference type="EMBL" id="PIL37933.1"/>
    </source>
</evidence>
<dbReference type="InterPro" id="IPR029024">
    <property type="entry name" value="TerB-like"/>
</dbReference>
<protein>
    <recommendedName>
        <fullName evidence="3">TerB family tellurite resistance protein</fullName>
    </recommendedName>
</protein>
<sequence length="149" mass="16390">MGETMRSYDTDTPEAPARIVVAAVLADSGLDKAELQLLERNSVIPRLGMSPEEFDRVVHEFCDDMQIVSLRDHSGQLALDRETIDQLLSDVHSPNLQMSLLGILLDVVSADDRLSPGELTVVSQAMTRWGLELHAVSSHSKPISRSPKT</sequence>
<organism evidence="1 2">
    <name type="scientific">Massilia psychrophila</name>
    <dbReference type="NCBI Taxonomy" id="1603353"/>
    <lineage>
        <taxon>Bacteria</taxon>
        <taxon>Pseudomonadati</taxon>
        <taxon>Pseudomonadota</taxon>
        <taxon>Betaproteobacteria</taxon>
        <taxon>Burkholderiales</taxon>
        <taxon>Oxalobacteraceae</taxon>
        <taxon>Telluria group</taxon>
        <taxon>Massilia</taxon>
    </lineage>
</organism>
<evidence type="ECO:0000313" key="2">
    <source>
        <dbReference type="Proteomes" id="UP000228593"/>
    </source>
</evidence>
<proteinExistence type="predicted"/>
<reference evidence="1 2" key="1">
    <citation type="submission" date="2017-10" db="EMBL/GenBank/DDBJ databases">
        <title>Massilia psychrophilum sp. nov., a novel purple-pigmented bacterium isolated from Tianshan glacier, Xinjiang Municipality, China.</title>
        <authorList>
            <person name="Wang H."/>
        </authorList>
    </citation>
    <scope>NUCLEOTIDE SEQUENCE [LARGE SCALE GENOMIC DNA]</scope>
    <source>
        <strain evidence="1 2">JCM 30813</strain>
    </source>
</reference>
<comment type="caution">
    <text evidence="1">The sequence shown here is derived from an EMBL/GenBank/DDBJ whole genome shotgun (WGS) entry which is preliminary data.</text>
</comment>
<gene>
    <name evidence="1" type="ORF">CR103_20820</name>
</gene>
<name>A0A2G8SW61_9BURK</name>
<evidence type="ECO:0008006" key="3">
    <source>
        <dbReference type="Google" id="ProtNLM"/>
    </source>
</evidence>
<dbReference type="Gene3D" id="1.10.3680.10">
    <property type="entry name" value="TerB-like"/>
    <property type="match status" value="1"/>
</dbReference>
<dbReference type="AlphaFoldDB" id="A0A2G8SW61"/>
<dbReference type="EMBL" id="PDOB01000056">
    <property type="protein sequence ID" value="PIL37933.1"/>
    <property type="molecule type" value="Genomic_DNA"/>
</dbReference>
<accession>A0A2G8SW61</accession>
<keyword evidence="2" id="KW-1185">Reference proteome</keyword>
<dbReference type="SUPFAM" id="SSF158682">
    <property type="entry name" value="TerB-like"/>
    <property type="match status" value="1"/>
</dbReference>
<dbReference type="Proteomes" id="UP000228593">
    <property type="component" value="Unassembled WGS sequence"/>
</dbReference>